<dbReference type="GeneID" id="7171720"/>
<dbReference type="RefSeq" id="WP_012607972.1">
    <property type="nucleotide sequence ID" value="NC_011766.1"/>
</dbReference>
<sequence length="290" mass="31982">MVKVYWFGVFILLLLITGYSGVRIRGELVGDPPSVYNNMPGGLTIFTSSEALERRVDIIYSLDDIYRYDPGKHALLIVGPDTRVDASPRLRQWIEDGGLLIVMDETMNTEELLRGFDIYLGDTSAIQEIATGVCSVGNANIKVVFDVYTVVYSTSNYTVLCRVNDKTTGLSRSIGRGMVIAIGDSSLVINEVLSKGGAWYGNRLFIDIVSNGRDLVVYEGGRTYAYSSTSVITQYIRGLILLASDAFESILYIHNPLLKLLAVLTIILTILTAVLLKLGLSISHSRIPRR</sequence>
<gene>
    <name evidence="2" type="ordered locus">DKAM_0304</name>
</gene>
<proteinExistence type="predicted"/>
<dbReference type="Proteomes" id="UP000006903">
    <property type="component" value="Chromosome"/>
</dbReference>
<dbReference type="AlphaFoldDB" id="B8D3E9"/>
<feature type="transmembrane region" description="Helical" evidence="1">
    <location>
        <begin position="260"/>
        <end position="280"/>
    </location>
</feature>
<dbReference type="EMBL" id="CP001140">
    <property type="protein sequence ID" value="ACL10630.1"/>
    <property type="molecule type" value="Genomic_DNA"/>
</dbReference>
<evidence type="ECO:0000313" key="2">
    <source>
        <dbReference type="EMBL" id="ACL10630.1"/>
    </source>
</evidence>
<organism evidence="2 3">
    <name type="scientific">Desulfurococcus amylolyticus (strain DSM 18924 / JCM 16383 / VKM B-2413 / 1221n)</name>
    <name type="common">Desulfurococcus kamchatkensis</name>
    <dbReference type="NCBI Taxonomy" id="490899"/>
    <lineage>
        <taxon>Archaea</taxon>
        <taxon>Thermoproteota</taxon>
        <taxon>Thermoprotei</taxon>
        <taxon>Desulfurococcales</taxon>
        <taxon>Desulfurococcaceae</taxon>
        <taxon>Desulfurococcus</taxon>
    </lineage>
</organism>
<name>B8D3E9_DESA1</name>
<evidence type="ECO:0000313" key="3">
    <source>
        <dbReference type="Proteomes" id="UP000006903"/>
    </source>
</evidence>
<accession>B8D3E9</accession>
<protein>
    <recommendedName>
        <fullName evidence="4">DUF4350 domain-containing protein</fullName>
    </recommendedName>
</protein>
<dbReference type="KEGG" id="dka:DKAM_0304"/>
<evidence type="ECO:0000256" key="1">
    <source>
        <dbReference type="SAM" id="Phobius"/>
    </source>
</evidence>
<dbReference type="HOGENOM" id="CLU_935693_0_0_2"/>
<dbReference type="eggNOG" id="arCOG01314">
    <property type="taxonomic scope" value="Archaea"/>
</dbReference>
<dbReference type="STRING" id="490899.DKAM_0304"/>
<keyword evidence="1" id="KW-0472">Membrane</keyword>
<keyword evidence="1" id="KW-1133">Transmembrane helix</keyword>
<evidence type="ECO:0008006" key="4">
    <source>
        <dbReference type="Google" id="ProtNLM"/>
    </source>
</evidence>
<reference evidence="2 3" key="1">
    <citation type="journal article" date="2009" name="J. Bacteriol.">
        <title>Complete genome sequence of the anaerobic, protein-degrading hyperthermophilic crenarchaeon Desulfurococcus kamchatkensis.</title>
        <authorList>
            <person name="Ravin N.V."/>
            <person name="Mardanov A.V."/>
            <person name="Beletsky A.V."/>
            <person name="Kublanov I.V."/>
            <person name="Kolganova T.V."/>
            <person name="Lebedinsky A.V."/>
            <person name="Chernyh N.A."/>
            <person name="Bonch-Osmolovskaya E.A."/>
            <person name="Skryabin K.G."/>
        </authorList>
    </citation>
    <scope>NUCLEOTIDE SEQUENCE [LARGE SCALE GENOMIC DNA]</scope>
    <source>
        <strain evidence="3">DSM 18924 / JCM 16383 / VKM B-2413 / 1221n</strain>
    </source>
</reference>
<feature type="transmembrane region" description="Helical" evidence="1">
    <location>
        <begin position="6"/>
        <end position="22"/>
    </location>
</feature>
<keyword evidence="1" id="KW-0812">Transmembrane</keyword>